<sequence>MALWSAFFNKLSKNKQRKANGMKNGAVRSGRADDLEKKYLDKRLEANIQMIKETTGNSSDIIIRVLEAGKGSHFPIQAAVVMADGLTDNATVSDFIIESLLNEQHFEDIPKEKVLTVLEKKILSVTNVKVIKEWNELFNSLLSGETVVLVDGTDQALGAGTRGGKTRNVTDPNTEVSIRGPKESFTESIRDNTALIRRRICNPNLWLESMKIGKETKTNVGIMYIKGIANDEIVEEVKTRLRRIDTDSILDSGIIEQFIEDETYSVFPTIFYSERPDTISSNLLEGRIAIFIDGSPFVLTVPALFIEFFQTADDYYTRVDISNAIRMLRILVFFVSMIAPATYVALTNFHQEMIPTQLIITIAAQREAIPFPAIVEAVLMELTFEILREAGLRLPKTIGQAVSIVGALVIGQSAVQAGLVSPMMVMVVALTGIASFATPSFSIAISARLIRFALMIISSIIGIYGIIIGVMFITIHLCSLRSFGVPYMAPFAPLIVKNLGDTVIRMPAWKKDIRPKLISQNNIERTGQDQRPKPPDKKDEQPR</sequence>
<feature type="transmembrane region" description="Helical" evidence="6">
    <location>
        <begin position="330"/>
        <end position="349"/>
    </location>
</feature>
<feature type="region of interest" description="Disordered" evidence="5">
    <location>
        <begin position="520"/>
        <end position="543"/>
    </location>
</feature>
<feature type="transmembrane region" description="Helical" evidence="6">
    <location>
        <begin position="452"/>
        <end position="473"/>
    </location>
</feature>
<proteinExistence type="inferred from homology"/>
<comment type="similarity">
    <text evidence="2 4">Belongs to the GerABKA family.</text>
</comment>
<dbReference type="PIRSF" id="PIRSF005690">
    <property type="entry name" value="GerBA"/>
    <property type="match status" value="1"/>
</dbReference>
<evidence type="ECO:0000313" key="8">
    <source>
        <dbReference type="Proteomes" id="UP000286235"/>
    </source>
</evidence>
<evidence type="ECO:0000256" key="1">
    <source>
        <dbReference type="ARBA" id="ARBA00004141"/>
    </source>
</evidence>
<evidence type="ECO:0000313" key="7">
    <source>
        <dbReference type="EMBL" id="RKO62429.1"/>
    </source>
</evidence>
<dbReference type="Pfam" id="PF03323">
    <property type="entry name" value="GerA"/>
    <property type="match status" value="1"/>
</dbReference>
<keyword evidence="8" id="KW-1185">Reference proteome</keyword>
<gene>
    <name evidence="7" type="ORF">Cdeb_03296</name>
</gene>
<feature type="transmembrane region" description="Helical" evidence="6">
    <location>
        <begin position="425"/>
        <end position="445"/>
    </location>
</feature>
<dbReference type="InterPro" id="IPR050768">
    <property type="entry name" value="UPF0353/GerABKA_families"/>
</dbReference>
<comment type="subcellular location">
    <subcellularLocation>
        <location evidence="4">Cell membrane</location>
    </subcellularLocation>
    <subcellularLocation>
        <location evidence="1">Membrane</location>
        <topology evidence="1">Multi-pass membrane protein</topology>
    </subcellularLocation>
</comment>
<accession>A0A420VFL4</accession>
<dbReference type="GO" id="GO:0009847">
    <property type="term" value="P:spore germination"/>
    <property type="evidence" value="ECO:0007669"/>
    <property type="project" value="UniProtKB-UniRule"/>
</dbReference>
<dbReference type="PANTHER" id="PTHR22550:SF5">
    <property type="entry name" value="LEUCINE ZIPPER PROTEIN 4"/>
    <property type="match status" value="1"/>
</dbReference>
<dbReference type="EMBL" id="AZRV01000018">
    <property type="protein sequence ID" value="RKO62429.1"/>
    <property type="molecule type" value="Genomic_DNA"/>
</dbReference>
<protein>
    <submittedName>
        <fullName evidence="7">GerA spore germination protein</fullName>
    </submittedName>
</protein>
<name>A0A420VFL4_9BACI</name>
<dbReference type="GO" id="GO:0005886">
    <property type="term" value="C:plasma membrane"/>
    <property type="evidence" value="ECO:0007669"/>
    <property type="project" value="UniProtKB-SubCell"/>
</dbReference>
<feature type="transmembrane region" description="Helical" evidence="6">
    <location>
        <begin position="288"/>
        <end position="309"/>
    </location>
</feature>
<organism evidence="7 8">
    <name type="scientific">Caldibacillus debilis GB1</name>
    <dbReference type="NCBI Taxonomy" id="1339248"/>
    <lineage>
        <taxon>Bacteria</taxon>
        <taxon>Bacillati</taxon>
        <taxon>Bacillota</taxon>
        <taxon>Bacilli</taxon>
        <taxon>Bacillales</taxon>
        <taxon>Bacillaceae</taxon>
        <taxon>Caldibacillus</taxon>
    </lineage>
</organism>
<evidence type="ECO:0000256" key="4">
    <source>
        <dbReference type="PIRNR" id="PIRNR005690"/>
    </source>
</evidence>
<evidence type="ECO:0000256" key="6">
    <source>
        <dbReference type="SAM" id="Phobius"/>
    </source>
</evidence>
<evidence type="ECO:0000256" key="3">
    <source>
        <dbReference type="ARBA" id="ARBA00023136"/>
    </source>
</evidence>
<keyword evidence="3 4" id="KW-0472">Membrane</keyword>
<keyword evidence="6" id="KW-1133">Transmembrane helix</keyword>
<reference evidence="7 8" key="1">
    <citation type="submission" date="2013-12" db="EMBL/GenBank/DDBJ databases">
        <title>Genome and proteome characterization of Caldibacillus debilis GB1 derived from a cellulolytic aero-tolerant co-culture.</title>
        <authorList>
            <person name="Wushke S.T."/>
            <person name="Zhang X."/>
            <person name="Fristensky B."/>
            <person name="Wilkins J.A."/>
            <person name="Levin D.B."/>
            <person name="Sparling R."/>
        </authorList>
    </citation>
    <scope>NUCLEOTIDE SEQUENCE [LARGE SCALE GENOMIC DNA]</scope>
    <source>
        <strain evidence="7 8">GB1</strain>
    </source>
</reference>
<dbReference type="InterPro" id="IPR004995">
    <property type="entry name" value="Spore_Ger"/>
</dbReference>
<dbReference type="Proteomes" id="UP000286235">
    <property type="component" value="Unassembled WGS sequence"/>
</dbReference>
<evidence type="ECO:0000256" key="5">
    <source>
        <dbReference type="SAM" id="MobiDB-lite"/>
    </source>
</evidence>
<keyword evidence="6" id="KW-0812">Transmembrane</keyword>
<evidence type="ECO:0000256" key="2">
    <source>
        <dbReference type="ARBA" id="ARBA00005278"/>
    </source>
</evidence>
<dbReference type="AlphaFoldDB" id="A0A420VFL4"/>
<feature type="compositionally biased region" description="Basic and acidic residues" evidence="5">
    <location>
        <begin position="526"/>
        <end position="543"/>
    </location>
</feature>
<dbReference type="PANTHER" id="PTHR22550">
    <property type="entry name" value="SPORE GERMINATION PROTEIN"/>
    <property type="match status" value="1"/>
</dbReference>
<comment type="caution">
    <text evidence="7">The sequence shown here is derived from an EMBL/GenBank/DDBJ whole genome shotgun (WGS) entry which is preliminary data.</text>
</comment>